<dbReference type="EMBL" id="LAZR01048603">
    <property type="protein sequence ID" value="KKK91550.1"/>
    <property type="molecule type" value="Genomic_DNA"/>
</dbReference>
<comment type="caution">
    <text evidence="1">The sequence shown here is derived from an EMBL/GenBank/DDBJ whole genome shotgun (WGS) entry which is preliminary data.</text>
</comment>
<name>A0A0F9A0G4_9ZZZZ</name>
<proteinExistence type="predicted"/>
<evidence type="ECO:0000313" key="1">
    <source>
        <dbReference type="EMBL" id="KKK91550.1"/>
    </source>
</evidence>
<reference evidence="1" key="1">
    <citation type="journal article" date="2015" name="Nature">
        <title>Complex archaea that bridge the gap between prokaryotes and eukaryotes.</title>
        <authorList>
            <person name="Spang A."/>
            <person name="Saw J.H."/>
            <person name="Jorgensen S.L."/>
            <person name="Zaremba-Niedzwiedzka K."/>
            <person name="Martijn J."/>
            <person name="Lind A.E."/>
            <person name="van Eijk R."/>
            <person name="Schleper C."/>
            <person name="Guy L."/>
            <person name="Ettema T.J."/>
        </authorList>
    </citation>
    <scope>NUCLEOTIDE SEQUENCE</scope>
</reference>
<accession>A0A0F9A0G4</accession>
<sequence>MQVEMIKTVLNEDHEPSEGDGNYLVEHAIRGWIVAAWIYETWFERSSGQMFSPCFTISAYKLPPLSFG</sequence>
<dbReference type="AlphaFoldDB" id="A0A0F9A0G4"/>
<gene>
    <name evidence="1" type="ORF">LCGC14_2711840</name>
</gene>
<organism evidence="1">
    <name type="scientific">marine sediment metagenome</name>
    <dbReference type="NCBI Taxonomy" id="412755"/>
    <lineage>
        <taxon>unclassified sequences</taxon>
        <taxon>metagenomes</taxon>
        <taxon>ecological metagenomes</taxon>
    </lineage>
</organism>
<protein>
    <submittedName>
        <fullName evidence="1">Uncharacterized protein</fullName>
    </submittedName>
</protein>